<evidence type="ECO:0000313" key="2">
    <source>
        <dbReference type="EMBL" id="MCM4082736.1"/>
    </source>
</evidence>
<dbReference type="Proteomes" id="UP001523216">
    <property type="component" value="Unassembled WGS sequence"/>
</dbReference>
<comment type="caution">
    <text evidence="2">The sequence shown here is derived from an EMBL/GenBank/DDBJ whole genome shotgun (WGS) entry which is preliminary data.</text>
</comment>
<dbReference type="EMBL" id="JAMQOL010000051">
    <property type="protein sequence ID" value="MCM4082736.1"/>
    <property type="molecule type" value="Genomic_DNA"/>
</dbReference>
<feature type="chain" id="PRO_5046467163" description="Secreted protein" evidence="1">
    <location>
        <begin position="22"/>
        <end position="162"/>
    </location>
</feature>
<reference evidence="2 3" key="1">
    <citation type="submission" date="2022-06" db="EMBL/GenBank/DDBJ databases">
        <title>Actinoplanes abujensis sp. nov., isolated from Nigerian arid soil.</title>
        <authorList>
            <person name="Ding P."/>
        </authorList>
    </citation>
    <scope>NUCLEOTIDE SEQUENCE [LARGE SCALE GENOMIC DNA]</scope>
    <source>
        <strain evidence="3">TRM88002</strain>
    </source>
</reference>
<dbReference type="PROSITE" id="PS51257">
    <property type="entry name" value="PROKAR_LIPOPROTEIN"/>
    <property type="match status" value="1"/>
</dbReference>
<evidence type="ECO:0000313" key="3">
    <source>
        <dbReference type="Proteomes" id="UP001523216"/>
    </source>
</evidence>
<protein>
    <recommendedName>
        <fullName evidence="4">Secreted protein</fullName>
    </recommendedName>
</protein>
<gene>
    <name evidence="2" type="ORF">LXN57_34730</name>
</gene>
<sequence length="162" mass="16766">MRRILVPLTVLSLALAGCSLSGRGAAPVPSASSADEKSQLRAYAKCMRENGVDMPDPNGDGVLGLPAMKAGSPELKKMEAAIEKCRDLMPGGAGGEPQKVSAEDLEKARALSKCMRENGMPDFPDPDPETGAVALSEETVDVKKMAAAGEKCGGAVPLTRAQ</sequence>
<proteinExistence type="predicted"/>
<keyword evidence="3" id="KW-1185">Reference proteome</keyword>
<organism evidence="2 3">
    <name type="scientific">Paractinoplanes hotanensis</name>
    <dbReference type="NCBI Taxonomy" id="2906497"/>
    <lineage>
        <taxon>Bacteria</taxon>
        <taxon>Bacillati</taxon>
        <taxon>Actinomycetota</taxon>
        <taxon>Actinomycetes</taxon>
        <taxon>Micromonosporales</taxon>
        <taxon>Micromonosporaceae</taxon>
        <taxon>Paractinoplanes</taxon>
    </lineage>
</organism>
<dbReference type="RefSeq" id="WP_251802467.1">
    <property type="nucleotide sequence ID" value="NZ_JAMQOL010000051.1"/>
</dbReference>
<evidence type="ECO:0008006" key="4">
    <source>
        <dbReference type="Google" id="ProtNLM"/>
    </source>
</evidence>
<feature type="signal peptide" evidence="1">
    <location>
        <begin position="1"/>
        <end position="21"/>
    </location>
</feature>
<name>A0ABT0Y9L1_9ACTN</name>
<evidence type="ECO:0000256" key="1">
    <source>
        <dbReference type="SAM" id="SignalP"/>
    </source>
</evidence>
<accession>A0ABT0Y9L1</accession>
<keyword evidence="1" id="KW-0732">Signal</keyword>